<organism evidence="12 13">
    <name type="scientific">Candidatus Nephthysia bennettiae</name>
    <dbReference type="NCBI Taxonomy" id="3127016"/>
    <lineage>
        <taxon>Bacteria</taxon>
        <taxon>Bacillati</taxon>
        <taxon>Candidatus Dormiibacterota</taxon>
        <taxon>Candidatus Dormibacteria</taxon>
        <taxon>Candidatus Dormibacterales</taxon>
        <taxon>Candidatus Dormibacteraceae</taxon>
        <taxon>Candidatus Nephthysia</taxon>
    </lineage>
</organism>
<evidence type="ECO:0000256" key="5">
    <source>
        <dbReference type="ARBA" id="ARBA00022908"/>
    </source>
</evidence>
<dbReference type="InterPro" id="IPR011010">
    <property type="entry name" value="DNA_brk_join_enz"/>
</dbReference>
<proteinExistence type="predicted"/>
<evidence type="ECO:0000259" key="10">
    <source>
        <dbReference type="PROSITE" id="PS51898"/>
    </source>
</evidence>
<keyword evidence="5" id="KW-0229">DNA integration</keyword>
<accession>A0A934N9G2</accession>
<gene>
    <name evidence="12" type="ORF">JF922_20515</name>
</gene>
<evidence type="ECO:0000256" key="2">
    <source>
        <dbReference type="ARBA" id="ARBA00022490"/>
    </source>
</evidence>
<sequence>MPPHLASRLDEYRAALDRAPLSPESRRTYASKVRQFLAWLAAAAVDGDPLADPDARDWAVRDYRSHLQAVAKAAPATVNGALAAVDDFYVRRGLGPANAERVELPRQAPQALDKRATVRWLRAVEAHLAPRDRALVAVLFYAGARISEAVRLDVNDVRLSARKGSLRLIGKGNKVREVPVHPQLRTNLALWLDERPNWPGADSTPALFLNQRGDRLSVRGASDVVITIAEAAGLEDETTAHILRHTFATTLIRGGADLVLVAELLGHARLETTRVYTRPSAEDRARVLELLPIDR</sequence>
<dbReference type="PROSITE" id="PS51898">
    <property type="entry name" value="TYR_RECOMBINASE"/>
    <property type="match status" value="1"/>
</dbReference>
<dbReference type="PANTHER" id="PTHR30349">
    <property type="entry name" value="PHAGE INTEGRASE-RELATED"/>
    <property type="match status" value="1"/>
</dbReference>
<dbReference type="InterPro" id="IPR010998">
    <property type="entry name" value="Integrase_recombinase_N"/>
</dbReference>
<evidence type="ECO:0000259" key="11">
    <source>
        <dbReference type="PROSITE" id="PS51900"/>
    </source>
</evidence>
<comment type="caution">
    <text evidence="12">The sequence shown here is derived from an EMBL/GenBank/DDBJ whole genome shotgun (WGS) entry which is preliminary data.</text>
</comment>
<dbReference type="Pfam" id="PF00589">
    <property type="entry name" value="Phage_integrase"/>
    <property type="match status" value="1"/>
</dbReference>
<dbReference type="SUPFAM" id="SSF56349">
    <property type="entry name" value="DNA breaking-rejoining enzymes"/>
    <property type="match status" value="1"/>
</dbReference>
<dbReference type="InterPro" id="IPR044068">
    <property type="entry name" value="CB"/>
</dbReference>
<dbReference type="GO" id="GO:0005737">
    <property type="term" value="C:cytoplasm"/>
    <property type="evidence" value="ECO:0007669"/>
    <property type="project" value="UniProtKB-SubCell"/>
</dbReference>
<dbReference type="GO" id="GO:0015074">
    <property type="term" value="P:DNA integration"/>
    <property type="evidence" value="ECO:0007669"/>
    <property type="project" value="UniProtKB-KW"/>
</dbReference>
<dbReference type="AlphaFoldDB" id="A0A934N9G2"/>
<evidence type="ECO:0000313" key="12">
    <source>
        <dbReference type="EMBL" id="MBJ7600441.1"/>
    </source>
</evidence>
<dbReference type="Gene3D" id="1.10.150.130">
    <property type="match status" value="1"/>
</dbReference>
<dbReference type="GO" id="GO:0051301">
    <property type="term" value="P:cell division"/>
    <property type="evidence" value="ECO:0007669"/>
    <property type="project" value="UniProtKB-KW"/>
</dbReference>
<dbReference type="InterPro" id="IPR050090">
    <property type="entry name" value="Tyrosine_recombinase_XerCD"/>
</dbReference>
<evidence type="ECO:0000256" key="7">
    <source>
        <dbReference type="ARBA" id="ARBA00023172"/>
    </source>
</evidence>
<keyword evidence="7" id="KW-0233">DNA recombination</keyword>
<evidence type="ECO:0000256" key="6">
    <source>
        <dbReference type="ARBA" id="ARBA00023125"/>
    </source>
</evidence>
<dbReference type="InterPro" id="IPR002104">
    <property type="entry name" value="Integrase_catalytic"/>
</dbReference>
<evidence type="ECO:0000256" key="8">
    <source>
        <dbReference type="ARBA" id="ARBA00023306"/>
    </source>
</evidence>
<keyword evidence="6 9" id="KW-0238">DNA-binding</keyword>
<dbReference type="InterPro" id="IPR013762">
    <property type="entry name" value="Integrase-like_cat_sf"/>
</dbReference>
<keyword evidence="8" id="KW-0131">Cell cycle</keyword>
<name>A0A934N9G2_9BACT</name>
<protein>
    <submittedName>
        <fullName evidence="12">Tyrosine-type recombinase/integrase</fullName>
    </submittedName>
</protein>
<comment type="subcellular location">
    <subcellularLocation>
        <location evidence="1">Cytoplasm</location>
    </subcellularLocation>
</comment>
<evidence type="ECO:0000256" key="3">
    <source>
        <dbReference type="ARBA" id="ARBA00022618"/>
    </source>
</evidence>
<dbReference type="PANTHER" id="PTHR30349:SF77">
    <property type="entry name" value="TYROSINE RECOMBINASE XERC"/>
    <property type="match status" value="1"/>
</dbReference>
<dbReference type="PROSITE" id="PS51900">
    <property type="entry name" value="CB"/>
    <property type="match status" value="1"/>
</dbReference>
<evidence type="ECO:0000256" key="9">
    <source>
        <dbReference type="PROSITE-ProRule" id="PRU01248"/>
    </source>
</evidence>
<dbReference type="Gene3D" id="1.10.443.10">
    <property type="entry name" value="Intergrase catalytic core"/>
    <property type="match status" value="1"/>
</dbReference>
<feature type="domain" description="Core-binding (CB)" evidence="11">
    <location>
        <begin position="1"/>
        <end position="93"/>
    </location>
</feature>
<dbReference type="GO" id="GO:0006310">
    <property type="term" value="P:DNA recombination"/>
    <property type="evidence" value="ECO:0007669"/>
    <property type="project" value="UniProtKB-KW"/>
</dbReference>
<dbReference type="GO" id="GO:0007059">
    <property type="term" value="P:chromosome segregation"/>
    <property type="evidence" value="ECO:0007669"/>
    <property type="project" value="UniProtKB-KW"/>
</dbReference>
<evidence type="ECO:0000256" key="1">
    <source>
        <dbReference type="ARBA" id="ARBA00004496"/>
    </source>
</evidence>
<keyword evidence="2" id="KW-0963">Cytoplasm</keyword>
<dbReference type="EMBL" id="JAEKNR010000206">
    <property type="protein sequence ID" value="MBJ7600441.1"/>
    <property type="molecule type" value="Genomic_DNA"/>
</dbReference>
<keyword evidence="3" id="KW-0132">Cell division</keyword>
<dbReference type="GO" id="GO:0003677">
    <property type="term" value="F:DNA binding"/>
    <property type="evidence" value="ECO:0007669"/>
    <property type="project" value="UniProtKB-UniRule"/>
</dbReference>
<reference evidence="12" key="1">
    <citation type="submission" date="2020-10" db="EMBL/GenBank/DDBJ databases">
        <title>Ca. Dormibacterota MAGs.</title>
        <authorList>
            <person name="Montgomery K."/>
        </authorList>
    </citation>
    <scope>NUCLEOTIDE SEQUENCE [LARGE SCALE GENOMIC DNA]</scope>
    <source>
        <strain evidence="12">SC8812_S17_10</strain>
    </source>
</reference>
<dbReference type="Proteomes" id="UP000612893">
    <property type="component" value="Unassembled WGS sequence"/>
</dbReference>
<evidence type="ECO:0000256" key="4">
    <source>
        <dbReference type="ARBA" id="ARBA00022829"/>
    </source>
</evidence>
<keyword evidence="4" id="KW-0159">Chromosome partition</keyword>
<evidence type="ECO:0000313" key="13">
    <source>
        <dbReference type="Proteomes" id="UP000612893"/>
    </source>
</evidence>
<dbReference type="SUPFAM" id="SSF47823">
    <property type="entry name" value="lambda integrase-like, N-terminal domain"/>
    <property type="match status" value="1"/>
</dbReference>
<keyword evidence="13" id="KW-1185">Reference proteome</keyword>
<feature type="domain" description="Tyr recombinase" evidence="10">
    <location>
        <begin position="107"/>
        <end position="289"/>
    </location>
</feature>